<comment type="similarity">
    <text evidence="5 8 9">Belongs to the arginase family.</text>
</comment>
<keyword evidence="3 5" id="KW-0369">Histidine metabolism</keyword>
<feature type="binding site" evidence="5 7">
    <location>
        <position position="140"/>
    </location>
    <ligand>
        <name>Mn(2+)</name>
        <dbReference type="ChEBI" id="CHEBI:29035"/>
        <label>1</label>
    </ligand>
</feature>
<proteinExistence type="inferred from homology"/>
<accession>A0A0B5DB13</accession>
<feature type="binding site" evidence="7">
    <location>
        <position position="230"/>
    </location>
    <ligand>
        <name>Mn(2+)</name>
        <dbReference type="ChEBI" id="CHEBI:29035"/>
        <label>1</label>
    </ligand>
</feature>
<dbReference type="GO" id="GO:0050415">
    <property type="term" value="F:formimidoylglutamase activity"/>
    <property type="evidence" value="ECO:0007669"/>
    <property type="project" value="UniProtKB-UniRule"/>
</dbReference>
<sequence>MTTHEWTGRDDGPGAGHARWHSVITTTTDRPGVALVGFASDEGVRRNGGRPGAAAGPTEIRRALASLAVHTDVPLLDAGTVTVSGTDLEGGHDALSAQVEELTRAGHTVIVLGGGHETAFGSHRGVRRALGHSPAIINLDAHFDLRVAPAPSSGTPFRQIADLAGEEFRYAVLGISVPNNTRALFDTARELGVRVTTDVELAEMTSAGCEALVGKLLEDAPDVHLSIDLDVLPAAVAPGVSAPAALGVDLARILTLVRAVARSGKLRLVDVVELNPLLDVDGRTARVAARIVEEIVRHRPSD</sequence>
<dbReference type="Pfam" id="PF00491">
    <property type="entry name" value="Arginase"/>
    <property type="match status" value="1"/>
</dbReference>
<dbReference type="EMBL" id="CP005286">
    <property type="protein sequence ID" value="AJE32894.1"/>
    <property type="molecule type" value="Genomic_DNA"/>
</dbReference>
<evidence type="ECO:0000256" key="5">
    <source>
        <dbReference type="HAMAP-Rule" id="MF_00737"/>
    </source>
</evidence>
<comment type="cofactor">
    <cofactor evidence="5 7">
        <name>Mn(2+)</name>
        <dbReference type="ChEBI" id="CHEBI:29035"/>
    </cofactor>
    <text evidence="5 7">Binds 2 manganese ions per subunit.</text>
</comment>
<dbReference type="AlphaFoldDB" id="A0A0B5DB13"/>
<dbReference type="NCBIfam" id="TIGR01227">
    <property type="entry name" value="hutG"/>
    <property type="match status" value="1"/>
</dbReference>
<evidence type="ECO:0000256" key="4">
    <source>
        <dbReference type="ARBA" id="ARBA00023211"/>
    </source>
</evidence>
<feature type="binding site" evidence="5">
    <location>
        <position position="142"/>
    </location>
    <ligand>
        <name>Mn(2+)</name>
        <dbReference type="ChEBI" id="CHEBI:29035"/>
        <label>2</label>
    </ligand>
</feature>
<evidence type="ECO:0000256" key="2">
    <source>
        <dbReference type="ARBA" id="ARBA00022801"/>
    </source>
</evidence>
<dbReference type="PANTHER" id="PTHR11358:SF35">
    <property type="entry name" value="FORMIMIDOYLGLUTAMASE"/>
    <property type="match status" value="1"/>
</dbReference>
<dbReference type="RefSeq" id="WP_040085565.1">
    <property type="nucleotide sequence ID" value="NZ_BCSU01000007.1"/>
</dbReference>
<comment type="pathway">
    <text evidence="5">Amino-acid degradation; L-histidine degradation into L-glutamate; L-glutamate from N-formimidoyl-L-glutamate (hydrolase route): step 1/1.</text>
</comment>
<dbReference type="PIRSF" id="PIRSF036979">
    <property type="entry name" value="Arginase"/>
    <property type="match status" value="1"/>
</dbReference>
<dbReference type="PANTHER" id="PTHR11358">
    <property type="entry name" value="ARGINASE/AGMATINASE"/>
    <property type="match status" value="1"/>
</dbReference>
<feature type="binding site" evidence="5">
    <location>
        <position position="140"/>
    </location>
    <ligand>
        <name>Mn(2+)</name>
        <dbReference type="ChEBI" id="CHEBI:29035"/>
        <label>2</label>
    </ligand>
</feature>
<dbReference type="Gene3D" id="3.40.800.10">
    <property type="entry name" value="Ureohydrolase domain"/>
    <property type="match status" value="1"/>
</dbReference>
<dbReference type="InterPro" id="IPR023696">
    <property type="entry name" value="Ureohydrolase_dom_sf"/>
</dbReference>
<dbReference type="HOGENOM" id="CLU_039478_2_0_11"/>
<organism evidence="10 11">
    <name type="scientific">Corynebacterium humireducens NBRC 106098 = DSM 45392</name>
    <dbReference type="NCBI Taxonomy" id="1223515"/>
    <lineage>
        <taxon>Bacteria</taxon>
        <taxon>Bacillati</taxon>
        <taxon>Actinomycetota</taxon>
        <taxon>Actinomycetes</taxon>
        <taxon>Mycobacteriales</taxon>
        <taxon>Corynebacteriaceae</taxon>
        <taxon>Corynebacterium</taxon>
    </lineage>
</organism>
<dbReference type="PROSITE" id="PS01053">
    <property type="entry name" value="ARGINASE_1"/>
    <property type="match status" value="1"/>
</dbReference>
<feature type="binding site" evidence="5">
    <location>
        <position position="228"/>
    </location>
    <ligand>
        <name>Mn(2+)</name>
        <dbReference type="ChEBI" id="CHEBI:29035"/>
        <label>2</label>
    </ligand>
</feature>
<keyword evidence="4 5" id="KW-0464">Manganese</keyword>
<evidence type="ECO:0000256" key="1">
    <source>
        <dbReference type="ARBA" id="ARBA00022723"/>
    </source>
</evidence>
<evidence type="ECO:0000313" key="10">
    <source>
        <dbReference type="EMBL" id="AJE32894.1"/>
    </source>
</evidence>
<dbReference type="GO" id="GO:0008783">
    <property type="term" value="F:agmatinase activity"/>
    <property type="evidence" value="ECO:0007669"/>
    <property type="project" value="TreeGrafter"/>
</dbReference>
<dbReference type="OrthoDB" id="9789727at2"/>
<evidence type="ECO:0000256" key="3">
    <source>
        <dbReference type="ARBA" id="ARBA00022808"/>
    </source>
</evidence>
<feature type="binding site" evidence="5">
    <location>
        <position position="230"/>
    </location>
    <ligand>
        <name>Mn(2+)</name>
        <dbReference type="ChEBI" id="CHEBI:29035"/>
        <label>2</label>
    </ligand>
</feature>
<evidence type="ECO:0000256" key="9">
    <source>
        <dbReference type="RuleBase" id="RU003684"/>
    </source>
</evidence>
<protein>
    <recommendedName>
        <fullName evidence="5 6">Formimidoylglutamase</fullName>
        <ecNumber evidence="5 6">3.5.3.8</ecNumber>
    </recommendedName>
    <alternativeName>
        <fullName evidence="5">Formiminoglutamase</fullName>
    </alternativeName>
    <alternativeName>
        <fullName evidence="5">Formiminoglutamate hydrolase</fullName>
    </alternativeName>
</protein>
<evidence type="ECO:0000313" key="11">
    <source>
        <dbReference type="Proteomes" id="UP000031524"/>
    </source>
</evidence>
<evidence type="ECO:0000256" key="6">
    <source>
        <dbReference type="NCBIfam" id="TIGR01227"/>
    </source>
</evidence>
<gene>
    <name evidence="5" type="primary">hutG</name>
    <name evidence="10" type="ORF">B842_05215</name>
</gene>
<feature type="binding site" evidence="7">
    <location>
        <position position="142"/>
    </location>
    <ligand>
        <name>Mn(2+)</name>
        <dbReference type="ChEBI" id="CHEBI:29035"/>
        <label>1</label>
    </ligand>
</feature>
<reference evidence="10 11" key="1">
    <citation type="submission" date="2013-04" db="EMBL/GenBank/DDBJ databases">
        <title>Complete genome sequence of Corynebacterium humireducens DSM 45392(T), isolated from a wastewater-fed microbial fuel cell.</title>
        <authorList>
            <person name="Ruckert C."/>
            <person name="Albersmeier A."/>
            <person name="Kalinowski J."/>
        </authorList>
    </citation>
    <scope>NUCLEOTIDE SEQUENCE [LARGE SCALE GENOMIC DNA]</scope>
    <source>
        <strain evidence="11">MFC-5</strain>
    </source>
</reference>
<dbReference type="HAMAP" id="MF_00737">
    <property type="entry name" value="Formimidoylglutam"/>
    <property type="match status" value="1"/>
</dbReference>
<dbReference type="STRING" id="1223515.B842_05215"/>
<evidence type="ECO:0000256" key="7">
    <source>
        <dbReference type="PIRSR" id="PIRSR036979-1"/>
    </source>
</evidence>
<dbReference type="EC" id="3.5.3.8" evidence="5 6"/>
<keyword evidence="11" id="KW-1185">Reference proteome</keyword>
<dbReference type="GO" id="GO:0030145">
    <property type="term" value="F:manganese ion binding"/>
    <property type="evidence" value="ECO:0007669"/>
    <property type="project" value="UniProtKB-UniRule"/>
</dbReference>
<dbReference type="KEGG" id="chm:B842_05215"/>
<dbReference type="GO" id="GO:0019557">
    <property type="term" value="P:L-histidine catabolic process to glutamate and formate"/>
    <property type="evidence" value="ECO:0007669"/>
    <property type="project" value="UniProtKB-UniPathway"/>
</dbReference>
<dbReference type="SUPFAM" id="SSF52768">
    <property type="entry name" value="Arginase/deacetylase"/>
    <property type="match status" value="1"/>
</dbReference>
<feature type="binding site" evidence="5 7">
    <location>
        <position position="228"/>
    </location>
    <ligand>
        <name>Mn(2+)</name>
        <dbReference type="ChEBI" id="CHEBI:29035"/>
        <label>1</label>
    </ligand>
</feature>
<dbReference type="InterPro" id="IPR006035">
    <property type="entry name" value="Ureohydrolase"/>
</dbReference>
<dbReference type="InterPro" id="IPR020855">
    <property type="entry name" value="Ureohydrolase_Mn_BS"/>
</dbReference>
<feature type="binding site" evidence="5 7">
    <location>
        <position position="116"/>
    </location>
    <ligand>
        <name>Mn(2+)</name>
        <dbReference type="ChEBI" id="CHEBI:29035"/>
        <label>1</label>
    </ligand>
</feature>
<keyword evidence="2 5" id="KW-0378">Hydrolase</keyword>
<dbReference type="Proteomes" id="UP000031524">
    <property type="component" value="Chromosome"/>
</dbReference>
<dbReference type="UniPathway" id="UPA00379">
    <property type="reaction ID" value="UER00552"/>
</dbReference>
<dbReference type="PROSITE" id="PS51409">
    <property type="entry name" value="ARGINASE_2"/>
    <property type="match status" value="1"/>
</dbReference>
<comment type="function">
    <text evidence="5">Catalyzes the conversion of N-formimidoyl-L-glutamate to L-glutamate and formamide.</text>
</comment>
<comment type="catalytic activity">
    <reaction evidence="5">
        <text>N-formimidoyl-L-glutamate + H2O = formamide + L-glutamate</text>
        <dbReference type="Rhea" id="RHEA:22492"/>
        <dbReference type="ChEBI" id="CHEBI:15377"/>
        <dbReference type="ChEBI" id="CHEBI:16397"/>
        <dbReference type="ChEBI" id="CHEBI:29985"/>
        <dbReference type="ChEBI" id="CHEBI:58928"/>
        <dbReference type="EC" id="3.5.3.8"/>
    </reaction>
</comment>
<dbReference type="InterPro" id="IPR005923">
    <property type="entry name" value="HutG"/>
</dbReference>
<keyword evidence="1 5" id="KW-0479">Metal-binding</keyword>
<dbReference type="GO" id="GO:0033389">
    <property type="term" value="P:putrescine biosynthetic process from arginine, via agmatine"/>
    <property type="evidence" value="ECO:0007669"/>
    <property type="project" value="TreeGrafter"/>
</dbReference>
<feature type="binding site" evidence="5 7">
    <location>
        <position position="144"/>
    </location>
    <ligand>
        <name>Mn(2+)</name>
        <dbReference type="ChEBI" id="CHEBI:29035"/>
        <label>1</label>
    </ligand>
</feature>
<evidence type="ECO:0000256" key="8">
    <source>
        <dbReference type="PROSITE-ProRule" id="PRU00742"/>
    </source>
</evidence>
<dbReference type="CDD" id="cd09988">
    <property type="entry name" value="Formimidoylglutamase"/>
    <property type="match status" value="1"/>
</dbReference>
<dbReference type="GO" id="GO:0019556">
    <property type="term" value="P:L-histidine catabolic process to glutamate and formamide"/>
    <property type="evidence" value="ECO:0007669"/>
    <property type="project" value="UniProtKB-UniRule"/>
</dbReference>
<name>A0A0B5DB13_9CORY</name>